<evidence type="ECO:0000313" key="3">
    <source>
        <dbReference type="Proteomes" id="UP001519311"/>
    </source>
</evidence>
<proteinExistence type="predicted"/>
<accession>A0ABS4VDT9</accession>
<feature type="transmembrane region" description="Helical" evidence="1">
    <location>
        <begin position="12"/>
        <end position="29"/>
    </location>
</feature>
<evidence type="ECO:0000313" key="2">
    <source>
        <dbReference type="EMBL" id="MBP2362089.1"/>
    </source>
</evidence>
<feature type="transmembrane region" description="Helical" evidence="1">
    <location>
        <begin position="36"/>
        <end position="61"/>
    </location>
</feature>
<keyword evidence="1" id="KW-0472">Membrane</keyword>
<evidence type="ECO:0008006" key="4">
    <source>
        <dbReference type="Google" id="ProtNLM"/>
    </source>
</evidence>
<protein>
    <recommendedName>
        <fullName evidence="4">Superinfection immunity protein</fullName>
    </recommendedName>
</protein>
<comment type="caution">
    <text evidence="2">The sequence shown here is derived from an EMBL/GenBank/DDBJ whole genome shotgun (WGS) entry which is preliminary data.</text>
</comment>
<dbReference type="RefSeq" id="WP_209470757.1">
    <property type="nucleotide sequence ID" value="NZ_BMWJ01000009.1"/>
</dbReference>
<name>A0ABS4VDT9_9ACTN</name>
<reference evidence="2 3" key="1">
    <citation type="submission" date="2021-03" db="EMBL/GenBank/DDBJ databases">
        <title>Sequencing the genomes of 1000 actinobacteria strains.</title>
        <authorList>
            <person name="Klenk H.-P."/>
        </authorList>
    </citation>
    <scope>NUCLEOTIDE SEQUENCE [LARGE SCALE GENOMIC DNA]</scope>
    <source>
        <strain evidence="2 3">DSM 40843</strain>
    </source>
</reference>
<organism evidence="2 3">
    <name type="scientific">Streptomyces clavifer</name>
    <dbReference type="NCBI Taxonomy" id="68188"/>
    <lineage>
        <taxon>Bacteria</taxon>
        <taxon>Bacillati</taxon>
        <taxon>Actinomycetota</taxon>
        <taxon>Actinomycetes</taxon>
        <taxon>Kitasatosporales</taxon>
        <taxon>Streptomycetaceae</taxon>
        <taxon>Streptomyces</taxon>
    </lineage>
</organism>
<sequence length="76" mass="8083">MISTIGPLELLVIVPLALLILCVPTFIAHRRRVDRLGLVVVVSVIGAATGLFWFVALVMALSMRTRGPAPMPGMSG</sequence>
<keyword evidence="1" id="KW-0812">Transmembrane</keyword>
<gene>
    <name evidence="2" type="ORF">JOF59_004489</name>
</gene>
<keyword evidence="3" id="KW-1185">Reference proteome</keyword>
<dbReference type="EMBL" id="JAGINS010000001">
    <property type="protein sequence ID" value="MBP2362089.1"/>
    <property type="molecule type" value="Genomic_DNA"/>
</dbReference>
<evidence type="ECO:0000256" key="1">
    <source>
        <dbReference type="SAM" id="Phobius"/>
    </source>
</evidence>
<dbReference type="Proteomes" id="UP001519311">
    <property type="component" value="Unassembled WGS sequence"/>
</dbReference>
<keyword evidence="1" id="KW-1133">Transmembrane helix</keyword>